<dbReference type="PROSITE" id="PS00598">
    <property type="entry name" value="CHROMO_1"/>
    <property type="match status" value="1"/>
</dbReference>
<dbReference type="InterPro" id="IPR023779">
    <property type="entry name" value="Chromodomain_CS"/>
</dbReference>
<dbReference type="PROSITE" id="PS50013">
    <property type="entry name" value="CHROMO_2"/>
    <property type="match status" value="1"/>
</dbReference>
<feature type="compositionally biased region" description="Acidic residues" evidence="4">
    <location>
        <begin position="1"/>
        <end position="19"/>
    </location>
</feature>
<dbReference type="Pfam" id="PF01393">
    <property type="entry name" value="Chromo_shadow"/>
    <property type="match status" value="1"/>
</dbReference>
<dbReference type="Gene3D" id="2.40.50.40">
    <property type="match status" value="2"/>
</dbReference>
<evidence type="ECO:0000313" key="7">
    <source>
        <dbReference type="Proteomes" id="UP000799302"/>
    </source>
</evidence>
<sequence>MPPPLIEDENASGTESEDGIEFKVAKADQDEEDEEDEDDEEGGEDEFIVEEIKAHRFDKDVLKFHVKWQGYPALKDHTWEPEENLATAPEVLSEYFDSIGGRPAPPGGSKKRGPKAGSKRSFSESNAASPDPAPAKGKRGRKKRAAMNGDGEDDVEDAPKRANRKYPPATDSNWDKYIVTIETIETIKTATGEDSNVALVTWDNGDTSRHALRLMHQCAKDSMLKFYEAHLSFRVADSSHSSELPTRTKDDDEMDVGAEFDDEA</sequence>
<feature type="compositionally biased region" description="Acidic residues" evidence="4">
    <location>
        <begin position="251"/>
        <end position="264"/>
    </location>
</feature>
<dbReference type="InterPro" id="IPR008251">
    <property type="entry name" value="Chromo_shadow_dom"/>
</dbReference>
<dbReference type="OrthoDB" id="433924at2759"/>
<dbReference type="GO" id="GO:0006338">
    <property type="term" value="P:chromatin remodeling"/>
    <property type="evidence" value="ECO:0007669"/>
    <property type="project" value="UniProtKB-ARBA"/>
</dbReference>
<accession>A0A6A6UEQ4</accession>
<keyword evidence="7" id="KW-1185">Reference proteome</keyword>
<feature type="region of interest" description="Disordered" evidence="4">
    <location>
        <begin position="1"/>
        <end position="46"/>
    </location>
</feature>
<dbReference type="EMBL" id="MU004234">
    <property type="protein sequence ID" value="KAF2670652.1"/>
    <property type="molecule type" value="Genomic_DNA"/>
</dbReference>
<dbReference type="SMART" id="SM00298">
    <property type="entry name" value="CHROMO"/>
    <property type="match status" value="1"/>
</dbReference>
<organism evidence="6 7">
    <name type="scientific">Microthyrium microscopicum</name>
    <dbReference type="NCBI Taxonomy" id="703497"/>
    <lineage>
        <taxon>Eukaryota</taxon>
        <taxon>Fungi</taxon>
        <taxon>Dikarya</taxon>
        <taxon>Ascomycota</taxon>
        <taxon>Pezizomycotina</taxon>
        <taxon>Dothideomycetes</taxon>
        <taxon>Dothideomycetes incertae sedis</taxon>
        <taxon>Microthyriales</taxon>
        <taxon>Microthyriaceae</taxon>
        <taxon>Microthyrium</taxon>
    </lineage>
</organism>
<name>A0A6A6UEQ4_9PEZI</name>
<dbReference type="SUPFAM" id="SSF54160">
    <property type="entry name" value="Chromo domain-like"/>
    <property type="match status" value="1"/>
</dbReference>
<evidence type="ECO:0000256" key="2">
    <source>
        <dbReference type="ARBA" id="ARBA00011353"/>
    </source>
</evidence>
<evidence type="ECO:0000259" key="5">
    <source>
        <dbReference type="PROSITE" id="PS50013"/>
    </source>
</evidence>
<dbReference type="GO" id="GO:0005634">
    <property type="term" value="C:nucleus"/>
    <property type="evidence" value="ECO:0007669"/>
    <property type="project" value="UniProtKB-SubCell"/>
</dbReference>
<dbReference type="PANTHER" id="PTHR22812">
    <property type="entry name" value="CHROMOBOX PROTEIN"/>
    <property type="match status" value="1"/>
</dbReference>
<reference evidence="6" key="1">
    <citation type="journal article" date="2020" name="Stud. Mycol.">
        <title>101 Dothideomycetes genomes: a test case for predicting lifestyles and emergence of pathogens.</title>
        <authorList>
            <person name="Haridas S."/>
            <person name="Albert R."/>
            <person name="Binder M."/>
            <person name="Bloem J."/>
            <person name="Labutti K."/>
            <person name="Salamov A."/>
            <person name="Andreopoulos B."/>
            <person name="Baker S."/>
            <person name="Barry K."/>
            <person name="Bills G."/>
            <person name="Bluhm B."/>
            <person name="Cannon C."/>
            <person name="Castanera R."/>
            <person name="Culley D."/>
            <person name="Daum C."/>
            <person name="Ezra D."/>
            <person name="Gonzalez J."/>
            <person name="Henrissat B."/>
            <person name="Kuo A."/>
            <person name="Liang C."/>
            <person name="Lipzen A."/>
            <person name="Lutzoni F."/>
            <person name="Magnuson J."/>
            <person name="Mondo S."/>
            <person name="Nolan M."/>
            <person name="Ohm R."/>
            <person name="Pangilinan J."/>
            <person name="Park H.-J."/>
            <person name="Ramirez L."/>
            <person name="Alfaro M."/>
            <person name="Sun H."/>
            <person name="Tritt A."/>
            <person name="Yoshinaga Y."/>
            <person name="Zwiers L.-H."/>
            <person name="Turgeon B."/>
            <person name="Goodwin S."/>
            <person name="Spatafora J."/>
            <person name="Crous P."/>
            <person name="Grigoriev I."/>
        </authorList>
    </citation>
    <scope>NUCLEOTIDE SEQUENCE</scope>
    <source>
        <strain evidence="6">CBS 115976</strain>
    </source>
</reference>
<feature type="region of interest" description="Disordered" evidence="4">
    <location>
        <begin position="237"/>
        <end position="264"/>
    </location>
</feature>
<dbReference type="Pfam" id="PF00385">
    <property type="entry name" value="Chromo"/>
    <property type="match status" value="1"/>
</dbReference>
<feature type="region of interest" description="Disordered" evidence="4">
    <location>
        <begin position="96"/>
        <end position="172"/>
    </location>
</feature>
<evidence type="ECO:0000313" key="6">
    <source>
        <dbReference type="EMBL" id="KAF2670652.1"/>
    </source>
</evidence>
<gene>
    <name evidence="6" type="ORF">BT63DRAFT_424593</name>
</gene>
<dbReference type="InterPro" id="IPR000953">
    <property type="entry name" value="Chromo/chromo_shadow_dom"/>
</dbReference>
<dbReference type="InterPro" id="IPR051219">
    <property type="entry name" value="Heterochromatin_chromo-domain"/>
</dbReference>
<dbReference type="Proteomes" id="UP000799302">
    <property type="component" value="Unassembled WGS sequence"/>
</dbReference>
<comment type="subunit">
    <text evidence="2">Component of the NuA4 histone acetyltransferase complex.</text>
</comment>
<proteinExistence type="predicted"/>
<dbReference type="CDD" id="cd00024">
    <property type="entry name" value="CD_CSD"/>
    <property type="match status" value="1"/>
</dbReference>
<feature type="compositionally biased region" description="Acidic residues" evidence="4">
    <location>
        <begin position="29"/>
        <end position="46"/>
    </location>
</feature>
<evidence type="ECO:0000256" key="1">
    <source>
        <dbReference type="ARBA" id="ARBA00004123"/>
    </source>
</evidence>
<dbReference type="GO" id="GO:0000792">
    <property type="term" value="C:heterochromatin"/>
    <property type="evidence" value="ECO:0007669"/>
    <property type="project" value="UniProtKB-ARBA"/>
</dbReference>
<protein>
    <recommendedName>
        <fullName evidence="5">Chromo domain-containing protein</fullName>
    </recommendedName>
</protein>
<evidence type="ECO:0000256" key="4">
    <source>
        <dbReference type="SAM" id="MobiDB-lite"/>
    </source>
</evidence>
<comment type="subcellular location">
    <subcellularLocation>
        <location evidence="1">Nucleus</location>
    </subcellularLocation>
</comment>
<evidence type="ECO:0000256" key="3">
    <source>
        <dbReference type="ARBA" id="ARBA00023242"/>
    </source>
</evidence>
<dbReference type="InterPro" id="IPR023780">
    <property type="entry name" value="Chromo_domain"/>
</dbReference>
<dbReference type="InterPro" id="IPR016197">
    <property type="entry name" value="Chromo-like_dom_sf"/>
</dbReference>
<dbReference type="AlphaFoldDB" id="A0A6A6UEQ4"/>
<feature type="compositionally biased region" description="Basic residues" evidence="4">
    <location>
        <begin position="136"/>
        <end position="145"/>
    </location>
</feature>
<keyword evidence="3" id="KW-0539">Nucleus</keyword>
<feature type="domain" description="Chromo" evidence="5">
    <location>
        <begin position="47"/>
        <end position="107"/>
    </location>
</feature>
<feature type="compositionally biased region" description="Basic residues" evidence="4">
    <location>
        <begin position="109"/>
        <end position="118"/>
    </location>
</feature>